<sequence>MFRSIYAYTAIILSIILGGTILIPLSYIDPSGRSAYRLAAAWARFCVRVCGITLETDLKELDPDKRYIFVANHQSQVDIPILMALFARFNISFLAKHSLFSIPVLGRAMRNLGCVPIDRTNPRKALRALSQAISQTGESHSFLVFPEGTRNQQLGQFKPGAIIMALKSKRPIVPVVIDGSGRILPKGSWRITPGTVRVFGMEPIEFQGNSALKQREALTRDVWNLMNNKLLESSNE</sequence>
<evidence type="ECO:0000256" key="3">
    <source>
        <dbReference type="ARBA" id="ARBA00005189"/>
    </source>
</evidence>
<name>A0A194ABN0_9BACT</name>
<dbReference type="Pfam" id="PF01553">
    <property type="entry name" value="Acyltransferase"/>
    <property type="match status" value="1"/>
</dbReference>
<protein>
    <recommendedName>
        <fullName evidence="6 11">1-acyl-sn-glycerol-3-phosphate acyltransferase</fullName>
        <ecNumber evidence="5 11">2.3.1.51</ecNumber>
    </recommendedName>
</protein>
<comment type="pathway">
    <text evidence="2">Phospholipid metabolism; CDP-diacylglycerol biosynthesis; CDP-diacylglycerol from sn-glycerol 3-phosphate: step 2/3.</text>
</comment>
<keyword evidence="11" id="KW-1208">Phospholipid metabolism</keyword>
<dbReference type="PANTHER" id="PTHR10434:SF64">
    <property type="entry name" value="1-ACYL-SN-GLYCEROL-3-PHOSPHATE ACYLTRANSFERASE-RELATED"/>
    <property type="match status" value="1"/>
</dbReference>
<evidence type="ECO:0000256" key="11">
    <source>
        <dbReference type="RuleBase" id="RU361267"/>
    </source>
</evidence>
<reference evidence="15" key="1">
    <citation type="submission" date="2016-06" db="EMBL/GenBank/DDBJ databases">
        <title>Draft genome sequence of Desulfoplanes formicivorans strain Pf12B.</title>
        <authorList>
            <person name="Watanabe M."/>
            <person name="Kojima H."/>
            <person name="Fukui M."/>
        </authorList>
    </citation>
    <scope>NUCLEOTIDE SEQUENCE [LARGE SCALE GENOMIC DNA]</scope>
    <source>
        <strain evidence="15">Pf12B</strain>
    </source>
</reference>
<evidence type="ECO:0000256" key="9">
    <source>
        <dbReference type="ARBA" id="ARBA00023098"/>
    </source>
</evidence>
<dbReference type="OrthoDB" id="9809618at2"/>
<dbReference type="Proteomes" id="UP000095200">
    <property type="component" value="Unassembled WGS sequence"/>
</dbReference>
<dbReference type="AlphaFoldDB" id="A0A194ABN0"/>
<dbReference type="GO" id="GO:0003841">
    <property type="term" value="F:1-acylglycerol-3-phosphate O-acyltransferase activity"/>
    <property type="evidence" value="ECO:0007669"/>
    <property type="project" value="UniProtKB-UniRule"/>
</dbReference>
<keyword evidence="8 11" id="KW-0808">Transferase</keyword>
<dbReference type="SUPFAM" id="SSF69593">
    <property type="entry name" value="Glycerol-3-phosphate (1)-acyltransferase"/>
    <property type="match status" value="1"/>
</dbReference>
<comment type="catalytic activity">
    <reaction evidence="1 11">
        <text>a 1-acyl-sn-glycero-3-phosphate + an acyl-CoA = a 1,2-diacyl-sn-glycero-3-phosphate + CoA</text>
        <dbReference type="Rhea" id="RHEA:19709"/>
        <dbReference type="ChEBI" id="CHEBI:57287"/>
        <dbReference type="ChEBI" id="CHEBI:57970"/>
        <dbReference type="ChEBI" id="CHEBI:58342"/>
        <dbReference type="ChEBI" id="CHEBI:58608"/>
        <dbReference type="EC" id="2.3.1.51"/>
    </reaction>
</comment>
<evidence type="ECO:0000256" key="8">
    <source>
        <dbReference type="ARBA" id="ARBA00022679"/>
    </source>
</evidence>
<comment type="pathway">
    <text evidence="3">Lipid metabolism.</text>
</comment>
<keyword evidence="12" id="KW-1133">Transmembrane helix</keyword>
<keyword evidence="11" id="KW-0594">Phospholipid biosynthesis</keyword>
<keyword evidence="7 11" id="KW-0444">Lipid biosynthesis</keyword>
<gene>
    <name evidence="14" type="ORF">DPF_0252</name>
</gene>
<dbReference type="EMBL" id="BDFE01000004">
    <property type="protein sequence ID" value="GAU07562.1"/>
    <property type="molecule type" value="Genomic_DNA"/>
</dbReference>
<evidence type="ECO:0000256" key="5">
    <source>
        <dbReference type="ARBA" id="ARBA00013211"/>
    </source>
</evidence>
<dbReference type="UniPathway" id="UPA00557">
    <property type="reaction ID" value="UER00613"/>
</dbReference>
<dbReference type="InterPro" id="IPR002123">
    <property type="entry name" value="Plipid/glycerol_acylTrfase"/>
</dbReference>
<keyword evidence="12" id="KW-0472">Membrane</keyword>
<dbReference type="NCBIfam" id="TIGR00530">
    <property type="entry name" value="AGP_acyltrn"/>
    <property type="match status" value="1"/>
</dbReference>
<dbReference type="CDD" id="cd07989">
    <property type="entry name" value="LPLAT_AGPAT-like"/>
    <property type="match status" value="1"/>
</dbReference>
<dbReference type="PANTHER" id="PTHR10434">
    <property type="entry name" value="1-ACYL-SN-GLYCEROL-3-PHOSPHATE ACYLTRANSFERASE"/>
    <property type="match status" value="1"/>
</dbReference>
<comment type="similarity">
    <text evidence="4 11">Belongs to the 1-acyl-sn-glycerol-3-phosphate acyltransferase family.</text>
</comment>
<feature type="domain" description="Phospholipid/glycerol acyltransferase" evidence="13">
    <location>
        <begin position="67"/>
        <end position="180"/>
    </location>
</feature>
<evidence type="ECO:0000256" key="12">
    <source>
        <dbReference type="SAM" id="Phobius"/>
    </source>
</evidence>
<organism evidence="14 15">
    <name type="scientific">Desulfoplanes formicivorans</name>
    <dbReference type="NCBI Taxonomy" id="1592317"/>
    <lineage>
        <taxon>Bacteria</taxon>
        <taxon>Pseudomonadati</taxon>
        <taxon>Thermodesulfobacteriota</taxon>
        <taxon>Desulfovibrionia</taxon>
        <taxon>Desulfovibrionales</taxon>
        <taxon>Desulfoplanaceae</taxon>
        <taxon>Desulfoplanes</taxon>
    </lineage>
</organism>
<feature type="transmembrane region" description="Helical" evidence="12">
    <location>
        <begin position="6"/>
        <end position="28"/>
    </location>
</feature>
<keyword evidence="10 11" id="KW-0012">Acyltransferase</keyword>
<evidence type="ECO:0000256" key="2">
    <source>
        <dbReference type="ARBA" id="ARBA00004728"/>
    </source>
</evidence>
<dbReference type="InterPro" id="IPR004552">
    <property type="entry name" value="AGP_acyltrans"/>
</dbReference>
<dbReference type="GO" id="GO:0016020">
    <property type="term" value="C:membrane"/>
    <property type="evidence" value="ECO:0007669"/>
    <property type="project" value="InterPro"/>
</dbReference>
<comment type="caution">
    <text evidence="14">The sequence shown here is derived from an EMBL/GenBank/DDBJ whole genome shotgun (WGS) entry which is preliminary data.</text>
</comment>
<evidence type="ECO:0000313" key="14">
    <source>
        <dbReference type="EMBL" id="GAU07562.1"/>
    </source>
</evidence>
<evidence type="ECO:0000313" key="15">
    <source>
        <dbReference type="Proteomes" id="UP000095200"/>
    </source>
</evidence>
<evidence type="ECO:0000256" key="7">
    <source>
        <dbReference type="ARBA" id="ARBA00022516"/>
    </source>
</evidence>
<proteinExistence type="inferred from homology"/>
<evidence type="ECO:0000256" key="4">
    <source>
        <dbReference type="ARBA" id="ARBA00008655"/>
    </source>
</evidence>
<dbReference type="RefSeq" id="WP_069857056.1">
    <property type="nucleotide sequence ID" value="NZ_BDFE01000004.1"/>
</dbReference>
<dbReference type="GO" id="GO:0016024">
    <property type="term" value="P:CDP-diacylglycerol biosynthetic process"/>
    <property type="evidence" value="ECO:0007669"/>
    <property type="project" value="UniProtKB-UniPathway"/>
</dbReference>
<keyword evidence="12" id="KW-0812">Transmembrane</keyword>
<evidence type="ECO:0000259" key="13">
    <source>
        <dbReference type="SMART" id="SM00563"/>
    </source>
</evidence>
<keyword evidence="15" id="KW-1185">Reference proteome</keyword>
<dbReference type="SMART" id="SM00563">
    <property type="entry name" value="PlsC"/>
    <property type="match status" value="1"/>
</dbReference>
<evidence type="ECO:0000256" key="6">
    <source>
        <dbReference type="ARBA" id="ARBA00016139"/>
    </source>
</evidence>
<evidence type="ECO:0000256" key="1">
    <source>
        <dbReference type="ARBA" id="ARBA00001141"/>
    </source>
</evidence>
<comment type="domain">
    <text evidence="11">The HXXXXD motif is essential for acyltransferase activity and may constitute the binding site for the phosphate moiety of the glycerol-3-phosphate.</text>
</comment>
<evidence type="ECO:0000256" key="10">
    <source>
        <dbReference type="ARBA" id="ARBA00023315"/>
    </source>
</evidence>
<dbReference type="GO" id="GO:0006654">
    <property type="term" value="P:phosphatidic acid biosynthetic process"/>
    <property type="evidence" value="ECO:0007669"/>
    <property type="project" value="TreeGrafter"/>
</dbReference>
<dbReference type="EC" id="2.3.1.51" evidence="5 11"/>
<accession>A0A194ABN0</accession>
<dbReference type="STRING" id="1592317.DPF_0252"/>
<keyword evidence="9 11" id="KW-0443">Lipid metabolism</keyword>